<dbReference type="EMBL" id="KB030942">
    <property type="protein sequence ID" value="ELK08026.1"/>
    <property type="molecule type" value="Genomic_DNA"/>
</dbReference>
<feature type="transmembrane region" description="Helical" evidence="2">
    <location>
        <begin position="6"/>
        <end position="25"/>
    </location>
</feature>
<feature type="region of interest" description="Disordered" evidence="1">
    <location>
        <begin position="79"/>
        <end position="116"/>
    </location>
</feature>
<keyword evidence="2" id="KW-0812">Transmembrane</keyword>
<dbReference type="InParanoid" id="L5KB79"/>
<evidence type="ECO:0000313" key="3">
    <source>
        <dbReference type="EMBL" id="ELK08026.1"/>
    </source>
</evidence>
<dbReference type="AlphaFoldDB" id="L5KB79"/>
<feature type="compositionally biased region" description="Basic residues" evidence="1">
    <location>
        <begin position="79"/>
        <end position="92"/>
    </location>
</feature>
<reference evidence="4" key="1">
    <citation type="journal article" date="2013" name="Science">
        <title>Comparative analysis of bat genomes provides insight into the evolution of flight and immunity.</title>
        <authorList>
            <person name="Zhang G."/>
            <person name="Cowled C."/>
            <person name="Shi Z."/>
            <person name="Huang Z."/>
            <person name="Bishop-Lilly K.A."/>
            <person name="Fang X."/>
            <person name="Wynne J.W."/>
            <person name="Xiong Z."/>
            <person name="Baker M.L."/>
            <person name="Zhao W."/>
            <person name="Tachedjian M."/>
            <person name="Zhu Y."/>
            <person name="Zhou P."/>
            <person name="Jiang X."/>
            <person name="Ng J."/>
            <person name="Yang L."/>
            <person name="Wu L."/>
            <person name="Xiao J."/>
            <person name="Feng Y."/>
            <person name="Chen Y."/>
            <person name="Sun X."/>
            <person name="Zhang Y."/>
            <person name="Marsh G.A."/>
            <person name="Crameri G."/>
            <person name="Broder C.C."/>
            <person name="Frey K.G."/>
            <person name="Wang L.F."/>
            <person name="Wang J."/>
        </authorList>
    </citation>
    <scope>NUCLEOTIDE SEQUENCE [LARGE SCALE GENOMIC DNA]</scope>
</reference>
<keyword evidence="4" id="KW-1185">Reference proteome</keyword>
<protein>
    <submittedName>
        <fullName evidence="3">Electrogenic sodium bicarbonate cotransporter 1</fullName>
    </submittedName>
</protein>
<organism evidence="3 4">
    <name type="scientific">Pteropus alecto</name>
    <name type="common">Black flying fox</name>
    <dbReference type="NCBI Taxonomy" id="9402"/>
    <lineage>
        <taxon>Eukaryota</taxon>
        <taxon>Metazoa</taxon>
        <taxon>Chordata</taxon>
        <taxon>Craniata</taxon>
        <taxon>Vertebrata</taxon>
        <taxon>Euteleostomi</taxon>
        <taxon>Mammalia</taxon>
        <taxon>Eutheria</taxon>
        <taxon>Laurasiatheria</taxon>
        <taxon>Chiroptera</taxon>
        <taxon>Yinpterochiroptera</taxon>
        <taxon>Pteropodoidea</taxon>
        <taxon>Pteropodidae</taxon>
        <taxon>Pteropodinae</taxon>
        <taxon>Pteropus</taxon>
    </lineage>
</organism>
<feature type="compositionally biased region" description="Basic and acidic residues" evidence="1">
    <location>
        <begin position="93"/>
        <end position="110"/>
    </location>
</feature>
<evidence type="ECO:0000256" key="2">
    <source>
        <dbReference type="SAM" id="Phobius"/>
    </source>
</evidence>
<evidence type="ECO:0000256" key="1">
    <source>
        <dbReference type="SAM" id="MobiDB-lite"/>
    </source>
</evidence>
<dbReference type="Proteomes" id="UP000010552">
    <property type="component" value="Unassembled WGS sequence"/>
</dbReference>
<sequence>MGRKAVLAHVDFVLTGLTLIPVMLVRSFQIYSELCLMLAMMEDEAVLDRGASFLKHVCDEEEVEGHHTIYIGVHVPKSYRRRRRHKRKTGHKEKKEKERISENYSDKSDVENADESSSSILKPLISQLELSMCLRSWSGIMLGGGTQMDHQIKDKHFEENLEMDH</sequence>
<proteinExistence type="predicted"/>
<keyword evidence="2" id="KW-0472">Membrane</keyword>
<name>L5KB79_PTEAL</name>
<gene>
    <name evidence="3" type="ORF">PAL_GLEAN10004306</name>
</gene>
<evidence type="ECO:0000313" key="4">
    <source>
        <dbReference type="Proteomes" id="UP000010552"/>
    </source>
</evidence>
<accession>L5KB79</accession>
<dbReference type="STRING" id="9402.L5KB79"/>
<keyword evidence="2" id="KW-1133">Transmembrane helix</keyword>